<evidence type="ECO:0000313" key="4">
    <source>
        <dbReference type="Proteomes" id="UP000639859"/>
    </source>
</evidence>
<dbReference type="Gene3D" id="1.10.10.10">
    <property type="entry name" value="Winged helix-like DNA-binding domain superfamily/Winged helix DNA-binding domain"/>
    <property type="match status" value="1"/>
</dbReference>
<feature type="domain" description="Transcription regulator PadR N-terminal" evidence="2">
    <location>
        <begin position="59"/>
        <end position="128"/>
    </location>
</feature>
<name>A0ABS0SV79_9CAUL</name>
<feature type="compositionally biased region" description="Basic residues" evidence="1">
    <location>
        <begin position="1"/>
        <end position="20"/>
    </location>
</feature>
<dbReference type="SUPFAM" id="SSF46785">
    <property type="entry name" value="Winged helix' DNA-binding domain"/>
    <property type="match status" value="1"/>
</dbReference>
<proteinExistence type="predicted"/>
<comment type="caution">
    <text evidence="3">The sequence shown here is derived from an EMBL/GenBank/DDBJ whole genome shotgun (WGS) entry which is preliminary data.</text>
</comment>
<dbReference type="EMBL" id="JADWOX010000003">
    <property type="protein sequence ID" value="MBI1683424.1"/>
    <property type="molecule type" value="Genomic_DNA"/>
</dbReference>
<gene>
    <name evidence="3" type="ORF">I4Q42_07085</name>
</gene>
<dbReference type="Pfam" id="PF03551">
    <property type="entry name" value="PadR"/>
    <property type="match status" value="1"/>
</dbReference>
<dbReference type="PANTHER" id="PTHR43252:SF7">
    <property type="entry name" value="TRANSCRIPTIONAL REGULATOR YQJI"/>
    <property type="match status" value="1"/>
</dbReference>
<keyword evidence="4" id="KW-1185">Reference proteome</keyword>
<evidence type="ECO:0000259" key="2">
    <source>
        <dbReference type="Pfam" id="PF03551"/>
    </source>
</evidence>
<dbReference type="Proteomes" id="UP000639859">
    <property type="component" value="Unassembled WGS sequence"/>
</dbReference>
<sequence length="197" mass="20683">MFGRHHHPHHGRHGGHHSRHPFGFDGREHGGGMGGRGFGRGGPRGGGRFFDHGDLRLVVLKLIAEKPSHGYELIKAVETAAGGAYSPSPGVIYPTLTLLEELGYVAATDAGGGKKLYTLTDEGQVFLDANAQPVNGLFARMAEAASRSAAFAPQILRARENLKTALRLKLHAGALSAEQIAAVAKALDDAAAAIEAV</sequence>
<reference evidence="3 4" key="1">
    <citation type="submission" date="2020-11" db="EMBL/GenBank/DDBJ databases">
        <title>genome sequence of strain KACC 18849.</title>
        <authorList>
            <person name="Gao J."/>
            <person name="Zhang X."/>
        </authorList>
    </citation>
    <scope>NUCLEOTIDE SEQUENCE [LARGE SCALE GENOMIC DNA]</scope>
    <source>
        <strain evidence="3 4">KACC 18849</strain>
    </source>
</reference>
<evidence type="ECO:0000256" key="1">
    <source>
        <dbReference type="SAM" id="MobiDB-lite"/>
    </source>
</evidence>
<dbReference type="InterPro" id="IPR036390">
    <property type="entry name" value="WH_DNA-bd_sf"/>
</dbReference>
<feature type="region of interest" description="Disordered" evidence="1">
    <location>
        <begin position="1"/>
        <end position="45"/>
    </location>
</feature>
<dbReference type="InterPro" id="IPR005149">
    <property type="entry name" value="Tscrpt_reg_PadR_N"/>
</dbReference>
<accession>A0ABS0SV79</accession>
<dbReference type="PANTHER" id="PTHR43252">
    <property type="entry name" value="TRANSCRIPTIONAL REGULATOR YQJI"/>
    <property type="match status" value="1"/>
</dbReference>
<feature type="compositionally biased region" description="Gly residues" evidence="1">
    <location>
        <begin position="31"/>
        <end position="45"/>
    </location>
</feature>
<organism evidence="3 4">
    <name type="scientific">Caulobacter hibisci</name>
    <dbReference type="NCBI Taxonomy" id="2035993"/>
    <lineage>
        <taxon>Bacteria</taxon>
        <taxon>Pseudomonadati</taxon>
        <taxon>Pseudomonadota</taxon>
        <taxon>Alphaproteobacteria</taxon>
        <taxon>Caulobacterales</taxon>
        <taxon>Caulobacteraceae</taxon>
        <taxon>Caulobacter</taxon>
    </lineage>
</organism>
<protein>
    <submittedName>
        <fullName evidence="3">PadR family transcriptional regulator</fullName>
    </submittedName>
</protein>
<evidence type="ECO:0000313" key="3">
    <source>
        <dbReference type="EMBL" id="MBI1683424.1"/>
    </source>
</evidence>
<dbReference type="InterPro" id="IPR036388">
    <property type="entry name" value="WH-like_DNA-bd_sf"/>
</dbReference>
<dbReference type="RefSeq" id="WP_198575353.1">
    <property type="nucleotide sequence ID" value="NZ_JADWOX010000003.1"/>
</dbReference>